<evidence type="ECO:0000259" key="10">
    <source>
        <dbReference type="PROSITE" id="PS50110"/>
    </source>
</evidence>
<dbReference type="Gene3D" id="1.20.120.1530">
    <property type="match status" value="3"/>
</dbReference>
<feature type="compositionally biased region" description="Polar residues" evidence="8">
    <location>
        <begin position="175"/>
        <end position="192"/>
    </location>
</feature>
<dbReference type="SUPFAM" id="SSF52172">
    <property type="entry name" value="CheY-like"/>
    <property type="match status" value="2"/>
</dbReference>
<keyword evidence="13" id="KW-1185">Reference proteome</keyword>
<evidence type="ECO:0000256" key="3">
    <source>
        <dbReference type="ARBA" id="ARBA00022553"/>
    </source>
</evidence>
<comment type="caution">
    <text evidence="12">The sequence shown here is derived from an EMBL/GenBank/DDBJ whole genome shotgun (WGS) entry which is preliminary data.</text>
</comment>
<dbReference type="CDD" id="cd17546">
    <property type="entry name" value="REC_hyHK_CKI1_RcsC-like"/>
    <property type="match status" value="1"/>
</dbReference>
<reference evidence="12 13" key="1">
    <citation type="submission" date="2015-08" db="EMBL/GenBank/DDBJ databases">
        <title>Next Generation Sequencing and Analysis of the Genome of Puccinia sorghi L Schw, the Causal Agent of Maize Common Rust.</title>
        <authorList>
            <person name="Rochi L."/>
            <person name="Burguener G."/>
            <person name="Darino M."/>
            <person name="Turjanski A."/>
            <person name="Kreff E."/>
            <person name="Dieguez M.J."/>
            <person name="Sacco F."/>
        </authorList>
    </citation>
    <scope>NUCLEOTIDE SEQUENCE [LARGE SCALE GENOMIC DNA]</scope>
    <source>
        <strain evidence="12 13">RO10H11247</strain>
    </source>
</reference>
<evidence type="ECO:0000256" key="1">
    <source>
        <dbReference type="ARBA" id="ARBA00000085"/>
    </source>
</evidence>
<dbReference type="Pfam" id="PF00072">
    <property type="entry name" value="Response_reg"/>
    <property type="match status" value="1"/>
</dbReference>
<feature type="region of interest" description="Disordered" evidence="8">
    <location>
        <begin position="97"/>
        <end position="139"/>
    </location>
</feature>
<dbReference type="PROSITE" id="PS50885">
    <property type="entry name" value="HAMP"/>
    <property type="match status" value="5"/>
</dbReference>
<dbReference type="PRINTS" id="PR00344">
    <property type="entry name" value="BCTRLSENSOR"/>
</dbReference>
<protein>
    <recommendedName>
        <fullName evidence="2">histidine kinase</fullName>
        <ecNumber evidence="2">2.7.13.3</ecNumber>
    </recommendedName>
</protein>
<dbReference type="GO" id="GO:0071474">
    <property type="term" value="P:cellular hyperosmotic response"/>
    <property type="evidence" value="ECO:0007669"/>
    <property type="project" value="TreeGrafter"/>
</dbReference>
<dbReference type="GO" id="GO:0004673">
    <property type="term" value="F:protein histidine kinase activity"/>
    <property type="evidence" value="ECO:0007669"/>
    <property type="project" value="UniProtKB-EC"/>
</dbReference>
<dbReference type="InterPro" id="IPR004358">
    <property type="entry name" value="Sig_transdc_His_kin-like_C"/>
</dbReference>
<dbReference type="OrthoDB" id="10266508at2759"/>
<evidence type="ECO:0000256" key="8">
    <source>
        <dbReference type="SAM" id="MobiDB-lite"/>
    </source>
</evidence>
<evidence type="ECO:0000259" key="11">
    <source>
        <dbReference type="PROSITE" id="PS50885"/>
    </source>
</evidence>
<dbReference type="EC" id="2.7.13.3" evidence="2"/>
<feature type="domain" description="HAMP" evidence="11">
    <location>
        <begin position="874"/>
        <end position="926"/>
    </location>
</feature>
<dbReference type="Pfam" id="PF00672">
    <property type="entry name" value="HAMP"/>
    <property type="match status" value="2"/>
</dbReference>
<dbReference type="PANTHER" id="PTHR45339">
    <property type="entry name" value="HYBRID SIGNAL TRANSDUCTION HISTIDINE KINASE J"/>
    <property type="match status" value="1"/>
</dbReference>
<dbReference type="EMBL" id="LAVV01000033">
    <property type="protein sequence ID" value="KNZ64703.1"/>
    <property type="molecule type" value="Genomic_DNA"/>
</dbReference>
<keyword evidence="6" id="KW-0902">Two-component regulatory system</keyword>
<dbReference type="FunFam" id="1.20.120.1530:FF:000002">
    <property type="entry name" value="Two-component osmosensing histidine kinase"/>
    <property type="match status" value="1"/>
</dbReference>
<feature type="domain" description="HAMP" evidence="11">
    <location>
        <begin position="669"/>
        <end position="709"/>
    </location>
</feature>
<feature type="region of interest" description="Disordered" evidence="8">
    <location>
        <begin position="1"/>
        <end position="31"/>
    </location>
</feature>
<feature type="modified residue" description="4-aspartylphosphate" evidence="7">
    <location>
        <position position="1391"/>
    </location>
</feature>
<accession>A0A0L6VVA4</accession>
<dbReference type="GO" id="GO:0016020">
    <property type="term" value="C:membrane"/>
    <property type="evidence" value="ECO:0007669"/>
    <property type="project" value="InterPro"/>
</dbReference>
<sequence length="1554" mass="170083">MSVYPSGKIIDPVITSPPDPPPPATQASLSSKSFDLYITDTKSSDPATLRQLPIHRNLSLDIGRAHHPLQGPLPLLTILPGPPSPFAISDCRPILAGSPRHAGPHSSGSESSDLFPHSWHPNSSFTRPEEPSLLDNAPNLETICPPPVAPAMLLSPTSGPFNLLSPDLLSKLGFGQSSAHPASTAPSLMQNSDGEEYPSTPLTPPSILFSPSPQLTSNPSSQSLPSESPSQRCYDSSALPNPSPTSVSLLSYLPSIHHTPYKPNFTDFLAEQFLKIQSLSPISTSSGVCQSRAEAADQCRQIKLELNEYILKNSSNHLSSQSPTFKDSLKQNEIIILNGLTHLLDDKLVNLNHGLTCVAERTLSHRTHDMEEEKTTTDFVAPEEPQEISPPYKIVVNNKELTAEEELKLLKAQVSDFARVCKVRVQKFLYFYTHSTIINQLSPAQAVARGDLSQTVTINVQGHDLTELKAVVNGMVQQLRCFAGEVTRVSIEVCCLTLLHTSQVNSPLLLHISIGRNRGLGGQAVVEGAEGAWRELTDVVNTLAANLSEQVRAIAGVTKSISRGDLSQKIQVEAKGEVQELAITINDMTDQLRSFAEEVSRVALDVCSHLPVVTFLGSLLNSSLRVAFAGGYQRQAWRTSCCARGRRYLEDAEGQREPNGFEPNQPTMVTTAVAKGDLSQKIEVDVQGEILELKSTVNGMVDSLRLFASEVTRVAREVGFDGKLGQRLLFNLLFTLAGVLTSKKRLFFLSYFIMVILGGRANVEGVNGEWRNLTDCVNTMVDRLTSQVRSIAITTKAVAQGDLTMKVHIEAAGEIAELRDTVNTMIDRLNIFASEVGKVCLAVGKNGNLGVTAHVTDIDGTWKYLIKHVNQMAVNLSAQVRAFAQISSAATNGDFSAFVTVEASGEMNSLKNQINSMVFSLRDALQKNTAAREAAELANRSKSEFLANMSHVGNSHPNERHHWHDPDHPRHRVDPSAKRKLDHCSCYGQQLAVDYCNICSSLRPIDDVLDLSKIEAGRMTIEKVPFALRTSIFDVLKSLAVKALTSNLQLVFEIAPNVPDFVVGDPFRMRQVITNLIGNAIKFTFRGHVGLSCKVVQLDSATGERCLEFCVFDTGIGIHPDKLNLIFDTFCQADGSTTRKYGGTGLGLTISKRLVNLMEGKLWVESEYNHGSRFYFTISVQSDDEKPFGDWVKKPVHPKARVMVVAREAGEELQIVQVAKVIGLSLTVVGSLEEANVLTLQDINQKWSAIIVDSVSPPSLSLHCPRTLELIAQLRDYEGLKHVPTILIARGLPRLDIKVCLDCGIANCIEYPVSPSKLFNALAPILDQTMAMAASDSSTAYKILLAEDNLVNQKVATKLLDMGGHKVEVVDNGELAVAAATQNTYDLVLMDVSMPTMSVLPLPFFSFIGGGLEATSLIRKHEEDNHLDRVPIIALTAHAMLGDRERCIDAGMGQRLRDQTLAKSRPGCLHGPVHALPLPEPVANLTQETFDTFRTSKGLLTWSCRLLHQLLPPLLPPNFTLQLLLPHRTILYLFLQICLCAHDQMPQYYCEQAV</sequence>
<dbReference type="InterPro" id="IPR036890">
    <property type="entry name" value="HATPase_C_sf"/>
</dbReference>
<dbReference type="Pfam" id="PF02518">
    <property type="entry name" value="HATPase_c"/>
    <property type="match status" value="1"/>
</dbReference>
<dbReference type="FunFam" id="3.30.565.10:FF:000010">
    <property type="entry name" value="Sensor histidine kinase RcsC"/>
    <property type="match status" value="1"/>
</dbReference>
<dbReference type="InterPro" id="IPR003660">
    <property type="entry name" value="HAMP_dom"/>
</dbReference>
<dbReference type="STRING" id="27349.A0A0L6VVA4"/>
<feature type="compositionally biased region" description="Basic and acidic residues" evidence="8">
    <location>
        <begin position="957"/>
        <end position="975"/>
    </location>
</feature>
<feature type="domain" description="HAMP" evidence="11">
    <location>
        <begin position="444"/>
        <end position="484"/>
    </location>
</feature>
<name>A0A0L6VVA4_9BASI</name>
<gene>
    <name evidence="12" type="ORF">VP01_1002g1</name>
</gene>
<dbReference type="Pfam" id="PF18947">
    <property type="entry name" value="HAMP_2"/>
    <property type="match status" value="1"/>
</dbReference>
<dbReference type="PROSITE" id="PS50110">
    <property type="entry name" value="RESPONSE_REGULATORY"/>
    <property type="match status" value="1"/>
</dbReference>
<dbReference type="Proteomes" id="UP000037035">
    <property type="component" value="Unassembled WGS sequence"/>
</dbReference>
<dbReference type="CDD" id="cd16922">
    <property type="entry name" value="HATPase_EvgS-ArcB-TorS-like"/>
    <property type="match status" value="1"/>
</dbReference>
<feature type="domain" description="Response regulatory" evidence="10">
    <location>
        <begin position="1342"/>
        <end position="1473"/>
    </location>
</feature>
<dbReference type="InterPro" id="IPR011006">
    <property type="entry name" value="CheY-like_superfamily"/>
</dbReference>
<dbReference type="PROSITE" id="PS50109">
    <property type="entry name" value="HIS_KIN"/>
    <property type="match status" value="1"/>
</dbReference>
<dbReference type="SUPFAM" id="SSF58104">
    <property type="entry name" value="Methyl-accepting chemotaxis protein (MCP) signaling domain"/>
    <property type="match status" value="1"/>
</dbReference>
<feature type="domain" description="Histidine kinase" evidence="9">
    <location>
        <begin position="1005"/>
        <end position="1182"/>
    </location>
</feature>
<dbReference type="VEuPathDB" id="FungiDB:VP01_1002g1"/>
<evidence type="ECO:0000313" key="12">
    <source>
        <dbReference type="EMBL" id="KNZ64703.1"/>
    </source>
</evidence>
<dbReference type="SMART" id="SM00387">
    <property type="entry name" value="HATPase_c"/>
    <property type="match status" value="1"/>
</dbReference>
<dbReference type="Gene3D" id="3.40.50.2300">
    <property type="match status" value="1"/>
</dbReference>
<dbReference type="GO" id="GO:0000160">
    <property type="term" value="P:phosphorelay signal transduction system"/>
    <property type="evidence" value="ECO:0007669"/>
    <property type="project" value="UniProtKB-KW"/>
</dbReference>
<keyword evidence="3 7" id="KW-0597">Phosphoprotein</keyword>
<feature type="region of interest" description="Disordered" evidence="8">
    <location>
        <begin position="955"/>
        <end position="975"/>
    </location>
</feature>
<evidence type="ECO:0000259" key="9">
    <source>
        <dbReference type="PROSITE" id="PS50109"/>
    </source>
</evidence>
<feature type="compositionally biased region" description="Low complexity" evidence="8">
    <location>
        <begin position="210"/>
        <end position="231"/>
    </location>
</feature>
<feature type="domain" description="HAMP" evidence="11">
    <location>
        <begin position="545"/>
        <end position="597"/>
    </location>
</feature>
<dbReference type="SUPFAM" id="SSF55874">
    <property type="entry name" value="ATPase domain of HSP90 chaperone/DNA topoisomerase II/histidine kinase"/>
    <property type="match status" value="1"/>
</dbReference>
<feature type="compositionally biased region" description="Pro residues" evidence="8">
    <location>
        <begin position="15"/>
        <end position="24"/>
    </location>
</feature>
<evidence type="ECO:0000256" key="2">
    <source>
        <dbReference type="ARBA" id="ARBA00012438"/>
    </source>
</evidence>
<dbReference type="SMART" id="SM00448">
    <property type="entry name" value="REC"/>
    <property type="match status" value="1"/>
</dbReference>
<dbReference type="SUPFAM" id="SSF158472">
    <property type="entry name" value="HAMP domain-like"/>
    <property type="match status" value="1"/>
</dbReference>
<dbReference type="Gene3D" id="3.30.565.10">
    <property type="entry name" value="Histidine kinase-like ATPase, C-terminal domain"/>
    <property type="match status" value="1"/>
</dbReference>
<dbReference type="InterPro" id="IPR001789">
    <property type="entry name" value="Sig_transdc_resp-reg_receiver"/>
</dbReference>
<evidence type="ECO:0000256" key="5">
    <source>
        <dbReference type="ARBA" id="ARBA00022777"/>
    </source>
</evidence>
<dbReference type="SMART" id="SM00304">
    <property type="entry name" value="HAMP"/>
    <property type="match status" value="5"/>
</dbReference>
<evidence type="ECO:0000256" key="6">
    <source>
        <dbReference type="ARBA" id="ARBA00023012"/>
    </source>
</evidence>
<dbReference type="CDD" id="cd06225">
    <property type="entry name" value="HAMP"/>
    <property type="match status" value="4"/>
</dbReference>
<dbReference type="InterPro" id="IPR005467">
    <property type="entry name" value="His_kinase_dom"/>
</dbReference>
<evidence type="ECO:0000313" key="13">
    <source>
        <dbReference type="Proteomes" id="UP000037035"/>
    </source>
</evidence>
<dbReference type="InterPro" id="IPR003594">
    <property type="entry name" value="HATPase_dom"/>
</dbReference>
<organism evidence="12 13">
    <name type="scientific">Puccinia sorghi</name>
    <dbReference type="NCBI Taxonomy" id="27349"/>
    <lineage>
        <taxon>Eukaryota</taxon>
        <taxon>Fungi</taxon>
        <taxon>Dikarya</taxon>
        <taxon>Basidiomycota</taxon>
        <taxon>Pucciniomycotina</taxon>
        <taxon>Pucciniomycetes</taxon>
        <taxon>Pucciniales</taxon>
        <taxon>Pucciniaceae</taxon>
        <taxon>Puccinia</taxon>
    </lineage>
</organism>
<proteinExistence type="predicted"/>
<evidence type="ECO:0000256" key="7">
    <source>
        <dbReference type="PROSITE-ProRule" id="PRU00169"/>
    </source>
</evidence>
<feature type="domain" description="HAMP" evidence="11">
    <location>
        <begin position="782"/>
        <end position="834"/>
    </location>
</feature>
<dbReference type="PANTHER" id="PTHR45339:SF1">
    <property type="entry name" value="HYBRID SIGNAL TRANSDUCTION HISTIDINE KINASE J"/>
    <property type="match status" value="1"/>
</dbReference>
<comment type="catalytic activity">
    <reaction evidence="1">
        <text>ATP + protein L-histidine = ADP + protein N-phospho-L-histidine.</text>
        <dbReference type="EC" id="2.7.13.3"/>
    </reaction>
</comment>
<keyword evidence="4" id="KW-0808">Transferase</keyword>
<feature type="region of interest" description="Disordered" evidence="8">
    <location>
        <begin position="175"/>
        <end position="240"/>
    </location>
</feature>
<evidence type="ECO:0000256" key="4">
    <source>
        <dbReference type="ARBA" id="ARBA00022679"/>
    </source>
</evidence>
<keyword evidence="5" id="KW-0418">Kinase</keyword>